<evidence type="ECO:0000313" key="2">
    <source>
        <dbReference type="EMBL" id="MCL6293997.1"/>
    </source>
</evidence>
<feature type="domain" description="Amidohydrolase 3" evidence="1">
    <location>
        <begin position="79"/>
        <end position="260"/>
    </location>
</feature>
<dbReference type="PROSITE" id="PS51257">
    <property type="entry name" value="PROKAR_LIPOPROTEIN"/>
    <property type="match status" value="1"/>
</dbReference>
<dbReference type="Pfam" id="PF07969">
    <property type="entry name" value="Amidohydro_3"/>
    <property type="match status" value="2"/>
</dbReference>
<keyword evidence="3" id="KW-1185">Reference proteome</keyword>
<evidence type="ECO:0000313" key="3">
    <source>
        <dbReference type="Proteomes" id="UP001165381"/>
    </source>
</evidence>
<dbReference type="Gene3D" id="3.20.20.140">
    <property type="entry name" value="Metal-dependent hydrolases"/>
    <property type="match status" value="1"/>
</dbReference>
<name>A0ABT0QAI8_9FLAO</name>
<organism evidence="2 3">
    <name type="scientific">Jejuia spongiicola</name>
    <dbReference type="NCBI Taxonomy" id="2942207"/>
    <lineage>
        <taxon>Bacteria</taxon>
        <taxon>Pseudomonadati</taxon>
        <taxon>Bacteroidota</taxon>
        <taxon>Flavobacteriia</taxon>
        <taxon>Flavobacteriales</taxon>
        <taxon>Flavobacteriaceae</taxon>
        <taxon>Jejuia</taxon>
    </lineage>
</organism>
<gene>
    <name evidence="2" type="ORF">M3P09_03270</name>
</gene>
<dbReference type="InterPro" id="IPR011059">
    <property type="entry name" value="Metal-dep_hydrolase_composite"/>
</dbReference>
<feature type="domain" description="Amidohydrolase 3" evidence="1">
    <location>
        <begin position="367"/>
        <end position="508"/>
    </location>
</feature>
<dbReference type="PANTHER" id="PTHR11647:SF1">
    <property type="entry name" value="COLLAPSIN RESPONSE MEDIATOR PROTEIN"/>
    <property type="match status" value="1"/>
</dbReference>
<dbReference type="InterPro" id="IPR023100">
    <property type="entry name" value="D-aminoacylase_insert_dom_sf"/>
</dbReference>
<proteinExistence type="predicted"/>
<dbReference type="RefSeq" id="WP_249972005.1">
    <property type="nucleotide sequence ID" value="NZ_JAMFLZ010000001.1"/>
</dbReference>
<dbReference type="SUPFAM" id="SSF51556">
    <property type="entry name" value="Metallo-dependent hydrolases"/>
    <property type="match status" value="1"/>
</dbReference>
<dbReference type="EMBL" id="JAMFLZ010000001">
    <property type="protein sequence ID" value="MCL6293997.1"/>
    <property type="molecule type" value="Genomic_DNA"/>
</dbReference>
<protein>
    <submittedName>
        <fullName evidence="2">Amidohydrolase family protein</fullName>
    </submittedName>
</protein>
<dbReference type="InterPro" id="IPR050378">
    <property type="entry name" value="Metallo-dep_Hydrolases_sf"/>
</dbReference>
<accession>A0ABT0QAI8</accession>
<dbReference type="PANTHER" id="PTHR11647">
    <property type="entry name" value="HYDRANTOINASE/DIHYDROPYRIMIDINASE FAMILY MEMBER"/>
    <property type="match status" value="1"/>
</dbReference>
<evidence type="ECO:0000259" key="1">
    <source>
        <dbReference type="Pfam" id="PF07969"/>
    </source>
</evidence>
<comment type="caution">
    <text evidence="2">The sequence shown here is derived from an EMBL/GenBank/DDBJ whole genome shotgun (WGS) entry which is preliminary data.</text>
</comment>
<dbReference type="InterPro" id="IPR032466">
    <property type="entry name" value="Metal_Hydrolase"/>
</dbReference>
<dbReference type="Gene3D" id="2.30.40.10">
    <property type="entry name" value="Urease, subunit C, domain 1"/>
    <property type="match status" value="1"/>
</dbReference>
<dbReference type="Proteomes" id="UP001165381">
    <property type="component" value="Unassembled WGS sequence"/>
</dbReference>
<dbReference type="Gene3D" id="3.30.1490.130">
    <property type="entry name" value="D-aminoacylase. Domain 3"/>
    <property type="match status" value="1"/>
</dbReference>
<dbReference type="SUPFAM" id="SSF51338">
    <property type="entry name" value="Composite domain of metallo-dependent hydrolases"/>
    <property type="match status" value="1"/>
</dbReference>
<sequence>MNNNKLYKPMYLRNNIISCLIILLIFSCSEEKVDADILITNGTVYNGTDKASSNALIAIKDDKIVFVGNEGDVKITATKTIDAKGLIVSPGFIDPHTHADREYKDKKTAHNLPFMMQGITTTIVGNDGDSFYPAKKYQRLYSEQGIGTNAVQLIGHHEILKAVIGKSNVEPTPDDIAKMQELMQKEMDAGAFGMSTGLYYAPGSYTSTDEVIALAEIVAKNGGVYDTHLRDESSNTIGLVASVQEAIQIGRQAKLPIHISHIKCLGVDVWHQSDSIIKIIEAARKEGIEITANQYPYDASGTSLNAAVSPRWAESGGKDSLLYRAFNPKLKERIFEETRNNIRRRGGAEKLLVVKCNNATYLGKTLQQISELLNIPPEQAVYPVLETGYVRVASFNMNPDDIHNFMKQDWVVTGSDGNTGHPRKYGTFPRKYHKYVKQDSIVDMATFINGSTSKTANIFRIPKRGQIKEGYYADIIIFNPETFRDIADYKDAFQYAEGLEYSIINGKVSIEKGEFTGLLNGKVLKKK</sequence>
<dbReference type="InterPro" id="IPR013108">
    <property type="entry name" value="Amidohydro_3"/>
</dbReference>
<reference evidence="2" key="1">
    <citation type="submission" date="2022-05" db="EMBL/GenBank/DDBJ databases">
        <authorList>
            <person name="Park J.-S."/>
        </authorList>
    </citation>
    <scope>NUCLEOTIDE SEQUENCE</scope>
    <source>
        <strain evidence="2">2012CJ34-3</strain>
    </source>
</reference>